<keyword evidence="1" id="KW-0472">Membrane</keyword>
<feature type="transmembrane region" description="Helical" evidence="1">
    <location>
        <begin position="12"/>
        <end position="31"/>
    </location>
</feature>
<keyword evidence="1" id="KW-1133">Transmembrane helix</keyword>
<name>A0A1Z1MRR1_9FLOR</name>
<keyword evidence="2" id="KW-0934">Plastid</keyword>
<keyword evidence="2" id="KW-0150">Chloroplast</keyword>
<proteinExistence type="predicted"/>
<organism evidence="2">
    <name type="scientific">Chondria sp.</name>
    <name type="common">in: red algae</name>
    <dbReference type="NCBI Taxonomy" id="1982705"/>
    <lineage>
        <taxon>Eukaryota</taxon>
        <taxon>Rhodophyta</taxon>
        <taxon>Florideophyceae</taxon>
        <taxon>Rhodymeniophycidae</taxon>
        <taxon>Ceramiales</taxon>
        <taxon>Rhodomelaceae</taxon>
        <taxon>Chondrieae</taxon>
        <taxon>Chondria</taxon>
    </lineage>
</organism>
<accession>A0A1Z1MRR1</accession>
<dbReference type="EMBL" id="MF101451">
    <property type="protein sequence ID" value="ARW68404.1"/>
    <property type="molecule type" value="Genomic_DNA"/>
</dbReference>
<evidence type="ECO:0000313" key="2">
    <source>
        <dbReference type="EMBL" id="ARW68404.1"/>
    </source>
</evidence>
<evidence type="ECO:0000256" key="1">
    <source>
        <dbReference type="SAM" id="Phobius"/>
    </source>
</evidence>
<gene>
    <name evidence="2" type="primary">orf50</name>
</gene>
<dbReference type="AlphaFoldDB" id="A0A1Z1MRR1"/>
<sequence>MYLNNEIELKYFTYVSCQNFFNTLIILSNFYTISKFKYTYDETDTIPVNN</sequence>
<geneLocation type="chloroplast" evidence="2"/>
<keyword evidence="1" id="KW-0812">Transmembrane</keyword>
<reference evidence="2" key="1">
    <citation type="journal article" date="2017" name="J. Phycol.">
        <title>Analysis of chloroplast genomes and a supermatrix inform reclassification of the Rhodomelaceae (Rhodophyta).</title>
        <authorList>
            <person name="Diaz-Tapia P."/>
            <person name="Maggs C.A."/>
            <person name="West J.A."/>
            <person name="Verbruggen H."/>
        </authorList>
    </citation>
    <scope>NUCLEOTIDE SEQUENCE</scope>
    <source>
        <strain evidence="2">PD1582</strain>
    </source>
</reference>
<protein>
    <submittedName>
        <fullName evidence="2">Uncharacterized protein</fullName>
    </submittedName>
</protein>